<evidence type="ECO:0000313" key="9">
    <source>
        <dbReference type="Proteomes" id="UP000095453"/>
    </source>
</evidence>
<evidence type="ECO:0000313" key="2">
    <source>
        <dbReference type="EMBL" id="CUN00633.1"/>
    </source>
</evidence>
<dbReference type="EMBL" id="QRTF01000010">
    <property type="protein sequence ID" value="RGQ51094.1"/>
    <property type="molecule type" value="Genomic_DNA"/>
</dbReference>
<evidence type="ECO:0000313" key="6">
    <source>
        <dbReference type="EMBL" id="RHE96737.1"/>
    </source>
</evidence>
<keyword evidence="7" id="KW-1185">Reference proteome</keyword>
<evidence type="ECO:0000313" key="4">
    <source>
        <dbReference type="EMBL" id="RGQ51094.1"/>
    </source>
</evidence>
<dbReference type="Proteomes" id="UP000095395">
    <property type="component" value="Unassembled WGS sequence"/>
</dbReference>
<dbReference type="Pfam" id="PF18937">
    <property type="entry name" value="DUF5685"/>
    <property type="match status" value="1"/>
</dbReference>
<dbReference type="Proteomes" id="UP000095453">
    <property type="component" value="Unassembled WGS sequence"/>
</dbReference>
<evidence type="ECO:0000313" key="3">
    <source>
        <dbReference type="EMBL" id="CUN61778.1"/>
    </source>
</evidence>
<dbReference type="Proteomes" id="UP000049828">
    <property type="component" value="Unassembled WGS sequence"/>
</dbReference>
<dbReference type="Proteomes" id="UP000286271">
    <property type="component" value="Unassembled WGS sequence"/>
</dbReference>
<dbReference type="GeneID" id="75160613"/>
<evidence type="ECO:0000313" key="5">
    <source>
        <dbReference type="EMBL" id="RHA91042.1"/>
    </source>
</evidence>
<dbReference type="Proteomes" id="UP000283738">
    <property type="component" value="Unassembled WGS sequence"/>
</dbReference>
<dbReference type="EMBL" id="CYYR01000004">
    <property type="protein sequence ID" value="CUN61778.1"/>
    <property type="molecule type" value="Genomic_DNA"/>
</dbReference>
<evidence type="ECO:0000313" key="8">
    <source>
        <dbReference type="Proteomes" id="UP000095395"/>
    </source>
</evidence>
<gene>
    <name evidence="6" type="ORF">DW707_10635</name>
    <name evidence="5" type="ORF">DW914_03635</name>
    <name evidence="4" type="ORF">DWY96_06165</name>
    <name evidence="3" type="ORF">ERS852392_00904</name>
    <name evidence="2" type="ORF">ERS852444_01463</name>
    <name evidence="1" type="ORF">RIL183_06441</name>
</gene>
<accession>A0A0M6WVI7</accession>
<name>A0A0M6WVI7_9FIRM</name>
<dbReference type="EMBL" id="QSKW01000016">
    <property type="protein sequence ID" value="RHE96737.1"/>
    <property type="molecule type" value="Genomic_DNA"/>
</dbReference>
<sequence>MFGYININQKELSEESKKIYQAYYCGLCQKLKTNCGTKGQMLLSYDLTFLIVLLTGLYELENTETEFTCPLHPTKKRTAYINEATEYAADMNLILAYQNLLDDWKDEKSYTKKAFVKILDKDYTRIVSKYPRQVRALEEFMRKTAEAEKNKETNLDLVAGLTGEMLGEIMCWREDEWQEEMRTLGFYMGKFIYLMDAYEDYEADQKKNCYNPLVYMEKENDQEFDTFCKLLLTSMMSECAKSFERLPILLHADILRNILYSGVWSRYEYLQLRKKKLEEKKTKRKKEDRKK</sequence>
<dbReference type="EMBL" id="CYXX01000009">
    <property type="protein sequence ID" value="CUN00633.1"/>
    <property type="molecule type" value="Genomic_DNA"/>
</dbReference>
<evidence type="ECO:0000313" key="1">
    <source>
        <dbReference type="EMBL" id="CRL41586.1"/>
    </source>
</evidence>
<evidence type="ECO:0000313" key="10">
    <source>
        <dbReference type="Proteomes" id="UP000283492"/>
    </source>
</evidence>
<protein>
    <submittedName>
        <fullName evidence="1">Uncharacterized protein</fullName>
    </submittedName>
</protein>
<proteinExistence type="predicted"/>
<dbReference type="OrthoDB" id="1722540at2"/>
<dbReference type="AlphaFoldDB" id="A0A0M6WVI7"/>
<organism evidence="1 7">
    <name type="scientific">Roseburia inulinivorans</name>
    <dbReference type="NCBI Taxonomy" id="360807"/>
    <lineage>
        <taxon>Bacteria</taxon>
        <taxon>Bacillati</taxon>
        <taxon>Bacillota</taxon>
        <taxon>Clostridia</taxon>
        <taxon>Lachnospirales</taxon>
        <taxon>Lachnospiraceae</taxon>
        <taxon>Roseburia</taxon>
    </lineage>
</organism>
<dbReference type="InterPro" id="IPR008949">
    <property type="entry name" value="Isoprenoid_synthase_dom_sf"/>
</dbReference>
<dbReference type="Gene3D" id="1.10.600.10">
    <property type="entry name" value="Farnesyl Diphosphate Synthase"/>
    <property type="match status" value="1"/>
</dbReference>
<dbReference type="EMBL" id="CVRS01000092">
    <property type="protein sequence ID" value="CRL41586.1"/>
    <property type="molecule type" value="Genomic_DNA"/>
</dbReference>
<dbReference type="Proteomes" id="UP000283492">
    <property type="component" value="Unassembled WGS sequence"/>
</dbReference>
<evidence type="ECO:0000313" key="11">
    <source>
        <dbReference type="Proteomes" id="UP000283738"/>
    </source>
</evidence>
<evidence type="ECO:0000313" key="7">
    <source>
        <dbReference type="Proteomes" id="UP000049828"/>
    </source>
</evidence>
<evidence type="ECO:0000313" key="12">
    <source>
        <dbReference type="Proteomes" id="UP000286271"/>
    </source>
</evidence>
<dbReference type="STRING" id="360807.ERS852392_00904"/>
<dbReference type="RefSeq" id="WP_007889492.1">
    <property type="nucleotide sequence ID" value="NZ_CABJFX010000003.1"/>
</dbReference>
<reference evidence="7" key="1">
    <citation type="submission" date="2015-05" db="EMBL/GenBank/DDBJ databases">
        <authorList>
            <consortium name="Pathogen Informatics"/>
        </authorList>
    </citation>
    <scope>NUCLEOTIDE SEQUENCE [LARGE SCALE GENOMIC DNA]</scope>
    <source>
        <strain evidence="3 8">2789STDY5608835</strain>
        <strain evidence="2 9">2789STDY5608887</strain>
        <strain evidence="7">L1-83</strain>
    </source>
</reference>
<reference evidence="1" key="2">
    <citation type="submission" date="2015-05" db="EMBL/GenBank/DDBJ databases">
        <authorList>
            <person name="Wang D.B."/>
            <person name="Wang M."/>
        </authorList>
    </citation>
    <scope>NUCLEOTIDE SEQUENCE [LARGE SCALE GENOMIC DNA]</scope>
    <source>
        <strain evidence="1">L1-83</strain>
    </source>
</reference>
<dbReference type="EMBL" id="QSFX01000003">
    <property type="protein sequence ID" value="RHA91042.1"/>
    <property type="molecule type" value="Genomic_DNA"/>
</dbReference>
<dbReference type="InterPro" id="IPR043740">
    <property type="entry name" value="DUF5685"/>
</dbReference>
<reference evidence="10 11" key="3">
    <citation type="submission" date="2018-08" db="EMBL/GenBank/DDBJ databases">
        <title>A genome reference for cultivated species of the human gut microbiota.</title>
        <authorList>
            <person name="Zou Y."/>
            <person name="Xue W."/>
            <person name="Luo G."/>
        </authorList>
    </citation>
    <scope>NUCLEOTIDE SEQUENCE [LARGE SCALE GENOMIC DNA]</scope>
    <source>
        <strain evidence="4 11">AF28-15</strain>
        <strain evidence="6 12">AM27-11</strain>
        <strain evidence="5 10">AM42-1AC</strain>
    </source>
</reference>